<name>A0A2P5FX38_TREOI</name>
<accession>A0A2P5FX38</accession>
<keyword evidence="2" id="KW-1185">Reference proteome</keyword>
<feature type="non-terminal residue" evidence="1">
    <location>
        <position position="1"/>
    </location>
</feature>
<evidence type="ECO:0000313" key="1">
    <source>
        <dbReference type="EMBL" id="POO02350.1"/>
    </source>
</evidence>
<sequence>CIGIFFLAVRSLSALKWPEKSPESKKTRDFMSSAGSKTLAGLGFSGLVV</sequence>
<dbReference type="OrthoDB" id="10439882at2759"/>
<evidence type="ECO:0000313" key="2">
    <source>
        <dbReference type="Proteomes" id="UP000237000"/>
    </source>
</evidence>
<proteinExistence type="predicted"/>
<reference evidence="2" key="1">
    <citation type="submission" date="2016-06" db="EMBL/GenBank/DDBJ databases">
        <title>Parallel loss of symbiosis genes in relatives of nitrogen-fixing non-legume Parasponia.</title>
        <authorList>
            <person name="Van Velzen R."/>
            <person name="Holmer R."/>
            <person name="Bu F."/>
            <person name="Rutten L."/>
            <person name="Van Zeijl A."/>
            <person name="Liu W."/>
            <person name="Santuari L."/>
            <person name="Cao Q."/>
            <person name="Sharma T."/>
            <person name="Shen D."/>
            <person name="Roswanjaya Y."/>
            <person name="Wardhani T."/>
            <person name="Kalhor M.S."/>
            <person name="Jansen J."/>
            <person name="Van den Hoogen J."/>
            <person name="Gungor B."/>
            <person name="Hartog M."/>
            <person name="Hontelez J."/>
            <person name="Verver J."/>
            <person name="Yang W.-C."/>
            <person name="Schijlen E."/>
            <person name="Repin R."/>
            <person name="Schilthuizen M."/>
            <person name="Schranz E."/>
            <person name="Heidstra R."/>
            <person name="Miyata K."/>
            <person name="Fedorova E."/>
            <person name="Kohlen W."/>
            <person name="Bisseling T."/>
            <person name="Smit S."/>
            <person name="Geurts R."/>
        </authorList>
    </citation>
    <scope>NUCLEOTIDE SEQUENCE [LARGE SCALE GENOMIC DNA]</scope>
    <source>
        <strain evidence="2">cv. RG33-2</strain>
    </source>
</reference>
<protein>
    <submittedName>
        <fullName evidence="1">Uncharacterized protein</fullName>
    </submittedName>
</protein>
<dbReference type="InParanoid" id="A0A2P5FX38"/>
<dbReference type="AlphaFoldDB" id="A0A2P5FX38"/>
<dbReference type="Proteomes" id="UP000237000">
    <property type="component" value="Unassembled WGS sequence"/>
</dbReference>
<dbReference type="EMBL" id="JXTC01000005">
    <property type="protein sequence ID" value="POO02350.1"/>
    <property type="molecule type" value="Genomic_DNA"/>
</dbReference>
<comment type="caution">
    <text evidence="1">The sequence shown here is derived from an EMBL/GenBank/DDBJ whole genome shotgun (WGS) entry which is preliminary data.</text>
</comment>
<gene>
    <name evidence="1" type="ORF">TorRG33x02_021340</name>
</gene>
<organism evidence="1 2">
    <name type="scientific">Trema orientale</name>
    <name type="common">Charcoal tree</name>
    <name type="synonym">Celtis orientalis</name>
    <dbReference type="NCBI Taxonomy" id="63057"/>
    <lineage>
        <taxon>Eukaryota</taxon>
        <taxon>Viridiplantae</taxon>
        <taxon>Streptophyta</taxon>
        <taxon>Embryophyta</taxon>
        <taxon>Tracheophyta</taxon>
        <taxon>Spermatophyta</taxon>
        <taxon>Magnoliopsida</taxon>
        <taxon>eudicotyledons</taxon>
        <taxon>Gunneridae</taxon>
        <taxon>Pentapetalae</taxon>
        <taxon>rosids</taxon>
        <taxon>fabids</taxon>
        <taxon>Rosales</taxon>
        <taxon>Cannabaceae</taxon>
        <taxon>Trema</taxon>
    </lineage>
</organism>